<dbReference type="OrthoDB" id="9791837at2"/>
<dbReference type="STRING" id="39060.SAMN05660706_14113"/>
<proteinExistence type="predicted"/>
<sequence length="200" mass="23505">MDNYQHVKLFYKSRYHSFGNSVQSLGWSSSKEQLIRFEALTKDFDKQLLKKESIVDFGCGLAHFLTWLQEKGFSNDYTGVDIIEEFLEQNRFRFPKNQFLTSHNFLNNQKKYGFIFASGAFTIPWGDNHVKKIKSAIKELFNKCNFGFSFNMLSVSSIFKNPRYYYFDPLDVSEYCAALTSKHVLDCSYLPGDFTIRMWK</sequence>
<evidence type="ECO:0008006" key="3">
    <source>
        <dbReference type="Google" id="ProtNLM"/>
    </source>
</evidence>
<gene>
    <name evidence="1" type="ORF">SAMN05660706_14113</name>
</gene>
<name>A0A1I6EGD4_9FIRM</name>
<keyword evidence="2" id="KW-1185">Reference proteome</keyword>
<dbReference type="AlphaFoldDB" id="A0A1I6EGD4"/>
<evidence type="ECO:0000313" key="2">
    <source>
        <dbReference type="Proteomes" id="UP000199584"/>
    </source>
</evidence>
<dbReference type="Gene3D" id="3.40.50.150">
    <property type="entry name" value="Vaccinia Virus protein VP39"/>
    <property type="match status" value="1"/>
</dbReference>
<accession>A0A1I6EGD4</accession>
<dbReference type="RefSeq" id="WP_092487405.1">
    <property type="nucleotide sequence ID" value="NZ_FOYM01000041.1"/>
</dbReference>
<dbReference type="InterPro" id="IPR029063">
    <property type="entry name" value="SAM-dependent_MTases_sf"/>
</dbReference>
<dbReference type="Pfam" id="PF13489">
    <property type="entry name" value="Methyltransf_23"/>
    <property type="match status" value="1"/>
</dbReference>
<organism evidence="1 2">
    <name type="scientific">Desulfoscipio geothermicus DSM 3669</name>
    <dbReference type="NCBI Taxonomy" id="1121426"/>
    <lineage>
        <taxon>Bacteria</taxon>
        <taxon>Bacillati</taxon>
        <taxon>Bacillota</taxon>
        <taxon>Clostridia</taxon>
        <taxon>Eubacteriales</taxon>
        <taxon>Desulfallaceae</taxon>
        <taxon>Desulfoscipio</taxon>
    </lineage>
</organism>
<reference evidence="2" key="1">
    <citation type="submission" date="2016-10" db="EMBL/GenBank/DDBJ databases">
        <authorList>
            <person name="Varghese N."/>
            <person name="Submissions S."/>
        </authorList>
    </citation>
    <scope>NUCLEOTIDE SEQUENCE [LARGE SCALE GENOMIC DNA]</scope>
    <source>
        <strain evidence="2">DSM 3669</strain>
    </source>
</reference>
<evidence type="ECO:0000313" key="1">
    <source>
        <dbReference type="EMBL" id="SFR16611.1"/>
    </source>
</evidence>
<dbReference type="Proteomes" id="UP000199584">
    <property type="component" value="Unassembled WGS sequence"/>
</dbReference>
<protein>
    <recommendedName>
        <fullName evidence="3">Methyltransferase domain-containing protein</fullName>
    </recommendedName>
</protein>
<dbReference type="SUPFAM" id="SSF53335">
    <property type="entry name" value="S-adenosyl-L-methionine-dependent methyltransferases"/>
    <property type="match status" value="1"/>
</dbReference>
<dbReference type="EMBL" id="FOYM01000041">
    <property type="protein sequence ID" value="SFR16611.1"/>
    <property type="molecule type" value="Genomic_DNA"/>
</dbReference>